<evidence type="ECO:0000313" key="4">
    <source>
        <dbReference type="Proteomes" id="UP000053831"/>
    </source>
</evidence>
<dbReference type="AlphaFoldDB" id="A0A0M8N0E3"/>
<evidence type="ECO:0000259" key="2">
    <source>
        <dbReference type="PROSITE" id="PS50234"/>
    </source>
</evidence>
<name>A0A0M8N0E3_ESCWE</name>
<dbReference type="Gene3D" id="3.40.50.410">
    <property type="entry name" value="von Willebrand factor, type A domain"/>
    <property type="match status" value="1"/>
</dbReference>
<sequence>MIKSFLGSLKGSKPRASSSSSNAARPARPEPRKAFYQDAAIASNNDPPPAYATTAPNAAAHPPLPRPHASPAPPAPPASPQTITSDEDPYAFLSSFDTVFVIDDSGSMTGSSWRETEAALRAITPICTSHDADGVDVYFLNHRSGGAGAGGRADGGYYDIASPAAVERIFSSVRPYGITPTGARLQSILRPYLARLASARDADAVRPVNIIVITDGRATDDPESVIVQAAKKLDSADAPPHQVGIQFFQVGSERGAREALRELDDDLIACGVRDMVDAVTWDTALPMSEKVLSADGILKVVLGAVVRRLDRKSGVLK</sequence>
<feature type="compositionally biased region" description="Low complexity" evidence="1">
    <location>
        <begin position="51"/>
        <end position="61"/>
    </location>
</feature>
<keyword evidence="4" id="KW-1185">Reference proteome</keyword>
<accession>A0A0M8N0E3</accession>
<dbReference type="InterPro" id="IPR002035">
    <property type="entry name" value="VWF_A"/>
</dbReference>
<evidence type="ECO:0000256" key="1">
    <source>
        <dbReference type="SAM" id="MobiDB-lite"/>
    </source>
</evidence>
<dbReference type="PANTHER" id="PTHR34706:SF1">
    <property type="entry name" value="VWFA DOMAIN-CONTAINING PROTEIN"/>
    <property type="match status" value="1"/>
</dbReference>
<dbReference type="PROSITE" id="PS50234">
    <property type="entry name" value="VWFA"/>
    <property type="match status" value="1"/>
</dbReference>
<dbReference type="STRING" id="150374.A0A0M8N0E3"/>
<dbReference type="Proteomes" id="UP000053831">
    <property type="component" value="Unassembled WGS sequence"/>
</dbReference>
<feature type="compositionally biased region" description="Low complexity" evidence="1">
    <location>
        <begin position="14"/>
        <end position="26"/>
    </location>
</feature>
<dbReference type="EMBL" id="LGSR01000017">
    <property type="protein sequence ID" value="KOS20567.1"/>
    <property type="molecule type" value="Genomic_DNA"/>
</dbReference>
<reference evidence="3 4" key="1">
    <citation type="submission" date="2015-07" db="EMBL/GenBank/DDBJ databases">
        <title>The genome of the fungus Escovopsis weberi, a specialized disease agent of ant agriculture.</title>
        <authorList>
            <person name="de Man T.J."/>
            <person name="Stajich J.E."/>
            <person name="Kubicek C.P."/>
            <person name="Chenthamara K."/>
            <person name="Atanasova L."/>
            <person name="Druzhinina I.S."/>
            <person name="Birnbaum S."/>
            <person name="Barribeau S.M."/>
            <person name="Teiling C."/>
            <person name="Suen G."/>
            <person name="Currie C."/>
            <person name="Gerardo N.M."/>
        </authorList>
    </citation>
    <scope>NUCLEOTIDE SEQUENCE [LARGE SCALE GENOMIC DNA]</scope>
</reference>
<proteinExistence type="predicted"/>
<comment type="caution">
    <text evidence="3">The sequence shown here is derived from an EMBL/GenBank/DDBJ whole genome shotgun (WGS) entry which is preliminary data.</text>
</comment>
<dbReference type="Pfam" id="PF00092">
    <property type="entry name" value="VWA"/>
    <property type="match status" value="1"/>
</dbReference>
<feature type="domain" description="VWFA" evidence="2">
    <location>
        <begin position="97"/>
        <end position="264"/>
    </location>
</feature>
<evidence type="ECO:0000313" key="3">
    <source>
        <dbReference type="EMBL" id="KOS20567.1"/>
    </source>
</evidence>
<dbReference type="PANTHER" id="PTHR34706">
    <property type="entry name" value="SLR1338 PROTEIN"/>
    <property type="match status" value="1"/>
</dbReference>
<dbReference type="InterPro" id="IPR036465">
    <property type="entry name" value="vWFA_dom_sf"/>
</dbReference>
<feature type="compositionally biased region" description="Pro residues" evidence="1">
    <location>
        <begin position="62"/>
        <end position="79"/>
    </location>
</feature>
<feature type="region of interest" description="Disordered" evidence="1">
    <location>
        <begin position="1"/>
        <end position="87"/>
    </location>
</feature>
<gene>
    <name evidence="3" type="ORF">ESCO_005454</name>
</gene>
<dbReference type="OrthoDB" id="2142040at2759"/>
<organism evidence="3 4">
    <name type="scientific">Escovopsis weberi</name>
    <dbReference type="NCBI Taxonomy" id="150374"/>
    <lineage>
        <taxon>Eukaryota</taxon>
        <taxon>Fungi</taxon>
        <taxon>Dikarya</taxon>
        <taxon>Ascomycota</taxon>
        <taxon>Pezizomycotina</taxon>
        <taxon>Sordariomycetes</taxon>
        <taxon>Hypocreomycetidae</taxon>
        <taxon>Hypocreales</taxon>
        <taxon>Hypocreaceae</taxon>
        <taxon>Escovopsis</taxon>
    </lineage>
</organism>
<protein>
    <recommendedName>
        <fullName evidence="2">VWFA domain-containing protein</fullName>
    </recommendedName>
</protein>
<dbReference type="SUPFAM" id="SSF53300">
    <property type="entry name" value="vWA-like"/>
    <property type="match status" value="1"/>
</dbReference>
<dbReference type="SMART" id="SM00327">
    <property type="entry name" value="VWA"/>
    <property type="match status" value="1"/>
</dbReference>